<feature type="region of interest" description="Disordered" evidence="1">
    <location>
        <begin position="112"/>
        <end position="151"/>
    </location>
</feature>
<sequence length="175" mass="19300">MSLKPIQGSDHSEWSFEGQLGRCQCGEAEQWANALLPFISRLIQLIVNEESRRLIQQPQVDPVCIISIASVTMVYMVYRWASNKVREDGVRFPAAGGRFPAATHEELDRALGSAANPENRDVDILGDGDANGPMPVGEEPDMNDEEPDMNDEEMDGYIEVSAMDDVAATVRMDTA</sequence>
<feature type="compositionally biased region" description="Acidic residues" evidence="1">
    <location>
        <begin position="138"/>
        <end position="151"/>
    </location>
</feature>
<organism evidence="2 3">
    <name type="scientific">Trametes pubescens</name>
    <name type="common">White-rot fungus</name>
    <dbReference type="NCBI Taxonomy" id="154538"/>
    <lineage>
        <taxon>Eukaryota</taxon>
        <taxon>Fungi</taxon>
        <taxon>Dikarya</taxon>
        <taxon>Basidiomycota</taxon>
        <taxon>Agaricomycotina</taxon>
        <taxon>Agaricomycetes</taxon>
        <taxon>Polyporales</taxon>
        <taxon>Polyporaceae</taxon>
        <taxon>Trametes</taxon>
    </lineage>
</organism>
<evidence type="ECO:0000313" key="2">
    <source>
        <dbReference type="EMBL" id="OJT14067.1"/>
    </source>
</evidence>
<dbReference type="Proteomes" id="UP000184267">
    <property type="component" value="Unassembled WGS sequence"/>
</dbReference>
<keyword evidence="3" id="KW-1185">Reference proteome</keyword>
<comment type="caution">
    <text evidence="2">The sequence shown here is derived from an EMBL/GenBank/DDBJ whole genome shotgun (WGS) entry which is preliminary data.</text>
</comment>
<dbReference type="OrthoDB" id="10579593at2759"/>
<protein>
    <submittedName>
        <fullName evidence="2">Uncharacterized protein</fullName>
    </submittedName>
</protein>
<proteinExistence type="predicted"/>
<reference evidence="2 3" key="1">
    <citation type="submission" date="2016-10" db="EMBL/GenBank/DDBJ databases">
        <title>Genome sequence of the basidiomycete white-rot fungus Trametes pubescens.</title>
        <authorList>
            <person name="Makela M.R."/>
            <person name="Granchi Z."/>
            <person name="Peng M."/>
            <person name="De Vries R.P."/>
            <person name="Grigoriev I."/>
            <person name="Riley R."/>
            <person name="Hilden K."/>
        </authorList>
    </citation>
    <scope>NUCLEOTIDE SEQUENCE [LARGE SCALE GENOMIC DNA]</scope>
    <source>
        <strain evidence="2 3">FBCC735</strain>
    </source>
</reference>
<gene>
    <name evidence="2" type="ORF">TRAPUB_9379</name>
</gene>
<name>A0A1M2W2I1_TRAPU</name>
<accession>A0A1M2W2I1</accession>
<evidence type="ECO:0000256" key="1">
    <source>
        <dbReference type="SAM" id="MobiDB-lite"/>
    </source>
</evidence>
<dbReference type="AlphaFoldDB" id="A0A1M2W2I1"/>
<evidence type="ECO:0000313" key="3">
    <source>
        <dbReference type="Proteomes" id="UP000184267"/>
    </source>
</evidence>
<dbReference type="EMBL" id="MNAD01000329">
    <property type="protein sequence ID" value="OJT14067.1"/>
    <property type="molecule type" value="Genomic_DNA"/>
</dbReference>